<organism evidence="1 2">
    <name type="scientific">Sphaerotilus microaerophilus</name>
    <dbReference type="NCBI Taxonomy" id="2914710"/>
    <lineage>
        <taxon>Bacteria</taxon>
        <taxon>Pseudomonadati</taxon>
        <taxon>Pseudomonadota</taxon>
        <taxon>Betaproteobacteria</taxon>
        <taxon>Burkholderiales</taxon>
        <taxon>Sphaerotilaceae</taxon>
        <taxon>Sphaerotilus</taxon>
    </lineage>
</organism>
<gene>
    <name evidence="1" type="ORF">CATMQ487_24330</name>
</gene>
<evidence type="ECO:0000313" key="2">
    <source>
        <dbReference type="Proteomes" id="UP001057498"/>
    </source>
</evidence>
<dbReference type="EMBL" id="AP025730">
    <property type="protein sequence ID" value="BDI05463.1"/>
    <property type="molecule type" value="Genomic_DNA"/>
</dbReference>
<name>A0ABN6PN84_9BURK</name>
<reference evidence="1" key="1">
    <citation type="submission" date="2022-04" db="EMBL/GenBank/DDBJ databases">
        <title>Whole genome sequence of Sphaerotilus sp. FB-5.</title>
        <authorList>
            <person name="Takeda M."/>
            <person name="Narihara S."/>
            <person name="Akimoto M."/>
            <person name="Akimoto R."/>
            <person name="Nishiyashiki S."/>
            <person name="Murakami T."/>
        </authorList>
    </citation>
    <scope>NUCLEOTIDE SEQUENCE</scope>
    <source>
        <strain evidence="1">FB-5</strain>
    </source>
</reference>
<evidence type="ECO:0000313" key="1">
    <source>
        <dbReference type="EMBL" id="BDI05463.1"/>
    </source>
</evidence>
<protein>
    <submittedName>
        <fullName evidence="1">Uncharacterized protein</fullName>
    </submittedName>
</protein>
<proteinExistence type="predicted"/>
<accession>A0ABN6PN84</accession>
<sequence>MDARRQPLCQLLVSGGDGGRLDLGAAGRWRRRPIVRAVRNRGVVRGVIRGKEGILLRAGHGVEHSQGWAKLIRSNG</sequence>
<dbReference type="Proteomes" id="UP001057498">
    <property type="component" value="Chromosome"/>
</dbReference>
<keyword evidence="2" id="KW-1185">Reference proteome</keyword>